<dbReference type="GO" id="GO:2000143">
    <property type="term" value="P:negative regulation of DNA-templated transcription initiation"/>
    <property type="evidence" value="ECO:0007669"/>
    <property type="project" value="TreeGrafter"/>
</dbReference>
<keyword evidence="4 7" id="KW-0805">Transcription regulation</keyword>
<dbReference type="GO" id="GO:0009295">
    <property type="term" value="C:nucleoid"/>
    <property type="evidence" value="ECO:0007669"/>
    <property type="project" value="UniProtKB-SubCell"/>
</dbReference>
<dbReference type="Pfam" id="PF02381">
    <property type="entry name" value="MraZ"/>
    <property type="match status" value="1"/>
</dbReference>
<evidence type="ECO:0000256" key="4">
    <source>
        <dbReference type="ARBA" id="ARBA00023015"/>
    </source>
</evidence>
<dbReference type="RefSeq" id="WP_093252876.1">
    <property type="nucleotide sequence ID" value="NZ_FNQM01000005.1"/>
</dbReference>
<keyword evidence="2 7" id="KW-0963">Cytoplasm</keyword>
<dbReference type="GO" id="GO:0000976">
    <property type="term" value="F:transcription cis-regulatory region binding"/>
    <property type="evidence" value="ECO:0007669"/>
    <property type="project" value="TreeGrafter"/>
</dbReference>
<dbReference type="Gene3D" id="3.40.1550.20">
    <property type="entry name" value="Transcriptional regulator MraZ domain"/>
    <property type="match status" value="1"/>
</dbReference>
<dbReference type="PROSITE" id="PS51740">
    <property type="entry name" value="SPOVT_ABRB"/>
    <property type="match status" value="1"/>
</dbReference>
<accession>A0A1H4B7H7</accession>
<dbReference type="GO" id="GO:0003700">
    <property type="term" value="F:DNA-binding transcription factor activity"/>
    <property type="evidence" value="ECO:0007669"/>
    <property type="project" value="UniProtKB-UniRule"/>
</dbReference>
<evidence type="ECO:0000313" key="9">
    <source>
        <dbReference type="EMBL" id="SEA44101.1"/>
    </source>
</evidence>
<dbReference type="EMBL" id="FNQM01000005">
    <property type="protein sequence ID" value="SEA44101.1"/>
    <property type="molecule type" value="Genomic_DNA"/>
</dbReference>
<dbReference type="CDD" id="cd16321">
    <property type="entry name" value="MraZ_C"/>
    <property type="match status" value="1"/>
</dbReference>
<evidence type="ECO:0000256" key="2">
    <source>
        <dbReference type="ARBA" id="ARBA00022490"/>
    </source>
</evidence>
<evidence type="ECO:0000256" key="6">
    <source>
        <dbReference type="ARBA" id="ARBA00023163"/>
    </source>
</evidence>
<gene>
    <name evidence="7" type="primary">mraZ</name>
    <name evidence="9" type="ORF">SAMN05444370_10560</name>
</gene>
<sequence>MRFFSSNVKNRIDAKGRVSIPAPFRKVFYREDDPTVILIPAMRDQPALDGMSMSQFERMVESLEQMAPLDEVTYALQTRLIAEARQIQIDDTGRIVLTQDLRDAAGLSGDTVLFAGLGRTFQIWSPEVYEERLPALRALAAQNFNRLQWSAAPKPDAGHANGGVA</sequence>
<dbReference type="CDD" id="cd16320">
    <property type="entry name" value="MraZ_N"/>
    <property type="match status" value="1"/>
</dbReference>
<name>A0A1H4B7H7_9RHOB</name>
<evidence type="ECO:0000259" key="8">
    <source>
        <dbReference type="PROSITE" id="PS51740"/>
    </source>
</evidence>
<dbReference type="SUPFAM" id="SSF89447">
    <property type="entry name" value="AbrB/MazE/MraZ-like"/>
    <property type="match status" value="1"/>
</dbReference>
<keyword evidence="5 7" id="KW-0238">DNA-binding</keyword>
<dbReference type="InterPro" id="IPR035644">
    <property type="entry name" value="MraZ_C"/>
</dbReference>
<dbReference type="InterPro" id="IPR007159">
    <property type="entry name" value="SpoVT-AbrB_dom"/>
</dbReference>
<dbReference type="AlphaFoldDB" id="A0A1H4B7H7"/>
<evidence type="ECO:0000256" key="7">
    <source>
        <dbReference type="HAMAP-Rule" id="MF_01008"/>
    </source>
</evidence>
<dbReference type="InterPro" id="IPR003444">
    <property type="entry name" value="MraZ"/>
</dbReference>
<keyword evidence="3" id="KW-0677">Repeat</keyword>
<dbReference type="InterPro" id="IPR020603">
    <property type="entry name" value="MraZ_dom"/>
</dbReference>
<dbReference type="STRING" id="89524.SAMN05444370_10560"/>
<dbReference type="OrthoDB" id="9807753at2"/>
<dbReference type="InterPro" id="IPR038619">
    <property type="entry name" value="MraZ_sf"/>
</dbReference>
<dbReference type="PANTHER" id="PTHR34701">
    <property type="entry name" value="TRANSCRIPTIONAL REGULATOR MRAZ"/>
    <property type="match status" value="1"/>
</dbReference>
<evidence type="ECO:0000256" key="5">
    <source>
        <dbReference type="ARBA" id="ARBA00023125"/>
    </source>
</evidence>
<reference evidence="9 10" key="1">
    <citation type="submission" date="2016-10" db="EMBL/GenBank/DDBJ databases">
        <authorList>
            <person name="de Groot N.N."/>
        </authorList>
    </citation>
    <scope>NUCLEOTIDE SEQUENCE [LARGE SCALE GENOMIC DNA]</scope>
    <source>
        <strain evidence="9 10">DSM 15345</strain>
    </source>
</reference>
<feature type="domain" description="SpoVT-AbrB" evidence="8">
    <location>
        <begin position="84"/>
        <end position="128"/>
    </location>
</feature>
<keyword evidence="6 7" id="KW-0804">Transcription</keyword>
<keyword evidence="10" id="KW-1185">Reference proteome</keyword>
<organism evidence="9 10">
    <name type="scientific">Rubrimonas cliftonensis</name>
    <dbReference type="NCBI Taxonomy" id="89524"/>
    <lineage>
        <taxon>Bacteria</taxon>
        <taxon>Pseudomonadati</taxon>
        <taxon>Pseudomonadota</taxon>
        <taxon>Alphaproteobacteria</taxon>
        <taxon>Rhodobacterales</taxon>
        <taxon>Paracoccaceae</taxon>
        <taxon>Rubrimonas</taxon>
    </lineage>
</organism>
<proteinExistence type="inferred from homology"/>
<dbReference type="GO" id="GO:0005737">
    <property type="term" value="C:cytoplasm"/>
    <property type="evidence" value="ECO:0007669"/>
    <property type="project" value="UniProtKB-UniRule"/>
</dbReference>
<dbReference type="PANTHER" id="PTHR34701:SF1">
    <property type="entry name" value="TRANSCRIPTIONAL REGULATOR MRAZ"/>
    <property type="match status" value="1"/>
</dbReference>
<evidence type="ECO:0000256" key="3">
    <source>
        <dbReference type="ARBA" id="ARBA00022737"/>
    </source>
</evidence>
<dbReference type="InterPro" id="IPR035642">
    <property type="entry name" value="MraZ_N"/>
</dbReference>
<dbReference type="InterPro" id="IPR037914">
    <property type="entry name" value="SpoVT-AbrB_sf"/>
</dbReference>
<protein>
    <recommendedName>
        <fullName evidence="1 7">Transcriptional regulator MraZ</fullName>
    </recommendedName>
</protein>
<dbReference type="HAMAP" id="MF_01008">
    <property type="entry name" value="MraZ"/>
    <property type="match status" value="1"/>
</dbReference>
<evidence type="ECO:0000256" key="1">
    <source>
        <dbReference type="ARBA" id="ARBA00013860"/>
    </source>
</evidence>
<comment type="subunit">
    <text evidence="7">Forms oligomers.</text>
</comment>
<evidence type="ECO:0000313" key="10">
    <source>
        <dbReference type="Proteomes" id="UP000198703"/>
    </source>
</evidence>
<comment type="similarity">
    <text evidence="7">Belongs to the MraZ family.</text>
</comment>
<dbReference type="Proteomes" id="UP000198703">
    <property type="component" value="Unassembled WGS sequence"/>
</dbReference>
<comment type="subcellular location">
    <subcellularLocation>
        <location evidence="7">Cytoplasm</location>
        <location evidence="7">Nucleoid</location>
    </subcellularLocation>
</comment>